<accession>A0ABX4KT38</accession>
<organism evidence="1 2">
    <name type="scientific">Nostoc linckia z7</name>
    <dbReference type="NCBI Taxonomy" id="1628745"/>
    <lineage>
        <taxon>Bacteria</taxon>
        <taxon>Bacillati</taxon>
        <taxon>Cyanobacteriota</taxon>
        <taxon>Cyanophyceae</taxon>
        <taxon>Nostocales</taxon>
        <taxon>Nostocaceae</taxon>
        <taxon>Nostoc</taxon>
    </lineage>
</organism>
<evidence type="ECO:0000313" key="2">
    <source>
        <dbReference type="Proteomes" id="UP000222523"/>
    </source>
</evidence>
<evidence type="ECO:0008006" key="3">
    <source>
        <dbReference type="Google" id="ProtNLM"/>
    </source>
</evidence>
<reference evidence="1 2" key="1">
    <citation type="submission" date="2015-02" db="EMBL/GenBank/DDBJ databases">
        <title>Nostoc linckia genome annotation.</title>
        <authorList>
            <person name="Zhou Z."/>
        </authorList>
    </citation>
    <scope>NUCLEOTIDE SEQUENCE [LARGE SCALE GENOMIC DNA]</scope>
    <source>
        <strain evidence="2">z7</strain>
    </source>
</reference>
<comment type="caution">
    <text evidence="1">The sequence shown here is derived from an EMBL/GenBank/DDBJ whole genome shotgun (WGS) entry which is preliminary data.</text>
</comment>
<evidence type="ECO:0000313" key="1">
    <source>
        <dbReference type="EMBL" id="PHJ98064.1"/>
    </source>
</evidence>
<protein>
    <recommendedName>
        <fullName evidence="3">Transposase</fullName>
    </recommendedName>
</protein>
<proteinExistence type="predicted"/>
<sequence>MAKSDWQLPNFFMGIIESLAKVIYIAEQYSSGKGERGKGKGERGKGKGFKYIRPALKIGHWAEVHTPYLNRIERQGRIITPQSTVNSQQSTVNTLMTNDQ</sequence>
<dbReference type="EMBL" id="LAHC01000022">
    <property type="protein sequence ID" value="PHJ98064.1"/>
    <property type="molecule type" value="Genomic_DNA"/>
</dbReference>
<gene>
    <name evidence="1" type="ORF">VF04_10425</name>
</gene>
<dbReference type="Proteomes" id="UP000222523">
    <property type="component" value="Unassembled WGS sequence"/>
</dbReference>
<name>A0ABX4KT38_NOSLI</name>
<keyword evidence="2" id="KW-1185">Reference proteome</keyword>